<accession>A0A4Z2FHX1</accession>
<protein>
    <submittedName>
        <fullName evidence="1">Uncharacterized protein</fullName>
    </submittedName>
</protein>
<proteinExistence type="predicted"/>
<dbReference type="EMBL" id="SRLO01001181">
    <property type="protein sequence ID" value="TNN40525.1"/>
    <property type="molecule type" value="Genomic_DNA"/>
</dbReference>
<sequence length="67" mass="7521">MLLKFVEMGARPRRLPSPLRAHSSMAARHFFAASGSRLSLTCNGDRRKPPVNTISLELLHVPPFENH</sequence>
<evidence type="ECO:0000313" key="2">
    <source>
        <dbReference type="Proteomes" id="UP000314294"/>
    </source>
</evidence>
<comment type="caution">
    <text evidence="1">The sequence shown here is derived from an EMBL/GenBank/DDBJ whole genome shotgun (WGS) entry which is preliminary data.</text>
</comment>
<name>A0A4Z2FHX1_9TELE</name>
<dbReference type="AlphaFoldDB" id="A0A4Z2FHX1"/>
<reference evidence="1 2" key="1">
    <citation type="submission" date="2019-03" db="EMBL/GenBank/DDBJ databases">
        <title>First draft genome of Liparis tanakae, snailfish: a comprehensive survey of snailfish specific genes.</title>
        <authorList>
            <person name="Kim W."/>
            <person name="Song I."/>
            <person name="Jeong J.-H."/>
            <person name="Kim D."/>
            <person name="Kim S."/>
            <person name="Ryu S."/>
            <person name="Song J.Y."/>
            <person name="Lee S.K."/>
        </authorList>
    </citation>
    <scope>NUCLEOTIDE SEQUENCE [LARGE SCALE GENOMIC DNA]</scope>
    <source>
        <tissue evidence="1">Muscle</tissue>
    </source>
</reference>
<organism evidence="1 2">
    <name type="scientific">Liparis tanakae</name>
    <name type="common">Tanaka's snailfish</name>
    <dbReference type="NCBI Taxonomy" id="230148"/>
    <lineage>
        <taxon>Eukaryota</taxon>
        <taxon>Metazoa</taxon>
        <taxon>Chordata</taxon>
        <taxon>Craniata</taxon>
        <taxon>Vertebrata</taxon>
        <taxon>Euteleostomi</taxon>
        <taxon>Actinopterygii</taxon>
        <taxon>Neopterygii</taxon>
        <taxon>Teleostei</taxon>
        <taxon>Neoteleostei</taxon>
        <taxon>Acanthomorphata</taxon>
        <taxon>Eupercaria</taxon>
        <taxon>Perciformes</taxon>
        <taxon>Cottioidei</taxon>
        <taxon>Cottales</taxon>
        <taxon>Liparidae</taxon>
        <taxon>Liparis</taxon>
    </lineage>
</organism>
<dbReference type="Proteomes" id="UP000314294">
    <property type="component" value="Unassembled WGS sequence"/>
</dbReference>
<gene>
    <name evidence="1" type="ORF">EYF80_049297</name>
</gene>
<keyword evidence="2" id="KW-1185">Reference proteome</keyword>
<evidence type="ECO:0000313" key="1">
    <source>
        <dbReference type="EMBL" id="TNN40525.1"/>
    </source>
</evidence>